<evidence type="ECO:0000259" key="12">
    <source>
        <dbReference type="Pfam" id="PF05922"/>
    </source>
</evidence>
<dbReference type="Proteomes" id="UP001634393">
    <property type="component" value="Unassembled WGS sequence"/>
</dbReference>
<evidence type="ECO:0000313" key="15">
    <source>
        <dbReference type="Proteomes" id="UP001634393"/>
    </source>
</evidence>
<proteinExistence type="inferred from homology"/>
<dbReference type="InterPro" id="IPR010259">
    <property type="entry name" value="S8pro/Inhibitor_I9"/>
</dbReference>
<comment type="similarity">
    <text evidence="2 9">Belongs to the peptidase S8 family.</text>
</comment>
<organism evidence="14 15">
    <name type="scientific">Penstemon smallii</name>
    <dbReference type="NCBI Taxonomy" id="265156"/>
    <lineage>
        <taxon>Eukaryota</taxon>
        <taxon>Viridiplantae</taxon>
        <taxon>Streptophyta</taxon>
        <taxon>Embryophyta</taxon>
        <taxon>Tracheophyta</taxon>
        <taxon>Spermatophyta</taxon>
        <taxon>Magnoliopsida</taxon>
        <taxon>eudicotyledons</taxon>
        <taxon>Gunneridae</taxon>
        <taxon>Pentapetalae</taxon>
        <taxon>asterids</taxon>
        <taxon>lamiids</taxon>
        <taxon>Lamiales</taxon>
        <taxon>Plantaginaceae</taxon>
        <taxon>Cheloneae</taxon>
        <taxon>Penstemon</taxon>
    </lineage>
</organism>
<evidence type="ECO:0000259" key="10">
    <source>
        <dbReference type="Pfam" id="PF00082"/>
    </source>
</evidence>
<dbReference type="CDD" id="cd02120">
    <property type="entry name" value="PA_subtilisin_like"/>
    <property type="match status" value="2"/>
</dbReference>
<dbReference type="GO" id="GO:0006508">
    <property type="term" value="P:proteolysis"/>
    <property type="evidence" value="ECO:0007669"/>
    <property type="project" value="UniProtKB-KW"/>
</dbReference>
<dbReference type="Pfam" id="PF00082">
    <property type="entry name" value="Peptidase_S8"/>
    <property type="match status" value="1"/>
</dbReference>
<feature type="domain" description="Subtilisin-like protease fibronectin type-III" evidence="13">
    <location>
        <begin position="688"/>
        <end position="782"/>
    </location>
</feature>
<dbReference type="SUPFAM" id="SSF52743">
    <property type="entry name" value="Subtilisin-like"/>
    <property type="match status" value="2"/>
</dbReference>
<feature type="domain" description="PA" evidence="11">
    <location>
        <begin position="493"/>
        <end position="578"/>
    </location>
</feature>
<comment type="caution">
    <text evidence="14">The sequence shown here is derived from an EMBL/GenBank/DDBJ whole genome shotgun (WGS) entry which is preliminary data.</text>
</comment>
<dbReference type="InterPro" id="IPR023827">
    <property type="entry name" value="Peptidase_S8_Asp-AS"/>
</dbReference>
<dbReference type="FunFam" id="3.50.30.30:FF:000005">
    <property type="entry name" value="subtilisin-like protease SBT1.5"/>
    <property type="match status" value="1"/>
</dbReference>
<keyword evidence="8" id="KW-0325">Glycoprotein</keyword>
<reference evidence="14 15" key="1">
    <citation type="submission" date="2024-12" db="EMBL/GenBank/DDBJ databases">
        <title>The unique morphological basis and parallel evolutionary history of personate flowers in Penstemon.</title>
        <authorList>
            <person name="Depatie T.H."/>
            <person name="Wessinger C.A."/>
        </authorList>
    </citation>
    <scope>NUCLEOTIDE SEQUENCE [LARGE SCALE GENOMIC DNA]</scope>
    <source>
        <strain evidence="14">WTNN_2</strain>
        <tissue evidence="14">Leaf</tissue>
    </source>
</reference>
<feature type="domain" description="Peptidase S8/S53" evidence="10">
    <location>
        <begin position="270"/>
        <end position="634"/>
    </location>
</feature>
<evidence type="ECO:0000256" key="9">
    <source>
        <dbReference type="PROSITE-ProRule" id="PRU01240"/>
    </source>
</evidence>
<dbReference type="EMBL" id="JBJXBP010000007">
    <property type="protein sequence ID" value="KAL3818144.1"/>
    <property type="molecule type" value="Genomic_DNA"/>
</dbReference>
<feature type="active site" description="Charge relay system" evidence="9">
    <location>
        <position position="479"/>
    </location>
</feature>
<evidence type="ECO:0000313" key="14">
    <source>
        <dbReference type="EMBL" id="KAL3818144.1"/>
    </source>
</evidence>
<evidence type="ECO:0000256" key="1">
    <source>
        <dbReference type="ARBA" id="ARBA00004613"/>
    </source>
</evidence>
<dbReference type="InterPro" id="IPR003137">
    <property type="entry name" value="PA_domain"/>
</dbReference>
<evidence type="ECO:0000256" key="4">
    <source>
        <dbReference type="ARBA" id="ARBA00022670"/>
    </source>
</evidence>
<protein>
    <submittedName>
        <fullName evidence="14">Uncharacterized protein</fullName>
    </submittedName>
</protein>
<dbReference type="Pfam" id="PF02225">
    <property type="entry name" value="PA"/>
    <property type="match status" value="2"/>
</dbReference>
<feature type="active site" description="Charge relay system" evidence="9">
    <location>
        <position position="279"/>
    </location>
</feature>
<dbReference type="InterPro" id="IPR036852">
    <property type="entry name" value="Peptidase_S8/S53_dom_sf"/>
</dbReference>
<dbReference type="Gene3D" id="3.40.50.200">
    <property type="entry name" value="Peptidase S8/S53 domain"/>
    <property type="match status" value="1"/>
</dbReference>
<feature type="domain" description="Subtilisin-like protease fibronectin type-III" evidence="13">
    <location>
        <begin position="1078"/>
        <end position="1161"/>
    </location>
</feature>
<dbReference type="Gene3D" id="3.30.70.80">
    <property type="entry name" value="Peptidase S8 propeptide/proteinase inhibitor I9"/>
    <property type="match status" value="2"/>
</dbReference>
<accession>A0ABD3S0Y6</accession>
<dbReference type="InterPro" id="IPR015500">
    <property type="entry name" value="Peptidase_S8_subtilisin-rel"/>
</dbReference>
<evidence type="ECO:0000256" key="5">
    <source>
        <dbReference type="ARBA" id="ARBA00022729"/>
    </source>
</evidence>
<feature type="domain" description="Inhibitor I9" evidence="12">
    <location>
        <begin position="166"/>
        <end position="247"/>
    </location>
</feature>
<keyword evidence="5" id="KW-0732">Signal</keyword>
<dbReference type="Gene3D" id="3.50.30.30">
    <property type="match status" value="2"/>
</dbReference>
<evidence type="ECO:0000256" key="6">
    <source>
        <dbReference type="ARBA" id="ARBA00022801"/>
    </source>
</evidence>
<evidence type="ECO:0000259" key="11">
    <source>
        <dbReference type="Pfam" id="PF02225"/>
    </source>
</evidence>
<dbReference type="CDD" id="cd04852">
    <property type="entry name" value="Peptidases_S8_3"/>
    <property type="match status" value="1"/>
</dbReference>
<dbReference type="PANTHER" id="PTHR10795">
    <property type="entry name" value="PROPROTEIN CONVERTASE SUBTILISIN/KEXIN"/>
    <property type="match status" value="1"/>
</dbReference>
<dbReference type="InterPro" id="IPR041469">
    <property type="entry name" value="Subtilisin-like_FN3"/>
</dbReference>
<evidence type="ECO:0000256" key="8">
    <source>
        <dbReference type="ARBA" id="ARBA00023180"/>
    </source>
</evidence>
<evidence type="ECO:0000259" key="13">
    <source>
        <dbReference type="Pfam" id="PF17766"/>
    </source>
</evidence>
<name>A0ABD3S0Y6_9LAMI</name>
<gene>
    <name evidence="14" type="ORF">ACJIZ3_004049</name>
</gene>
<dbReference type="Gene3D" id="2.60.40.2310">
    <property type="match status" value="2"/>
</dbReference>
<dbReference type="InterPro" id="IPR045051">
    <property type="entry name" value="SBT"/>
</dbReference>
<dbReference type="PROSITE" id="PS00136">
    <property type="entry name" value="SUBTILASE_ASP"/>
    <property type="match status" value="2"/>
</dbReference>
<dbReference type="PROSITE" id="PS51892">
    <property type="entry name" value="SUBTILASE"/>
    <property type="match status" value="1"/>
</dbReference>
<dbReference type="InterPro" id="IPR037045">
    <property type="entry name" value="S8pro/Inhibitor_I9_sf"/>
</dbReference>
<evidence type="ECO:0000256" key="3">
    <source>
        <dbReference type="ARBA" id="ARBA00022525"/>
    </source>
</evidence>
<dbReference type="InterPro" id="IPR046450">
    <property type="entry name" value="PA_dom_sf"/>
</dbReference>
<dbReference type="SUPFAM" id="SSF52025">
    <property type="entry name" value="PA domain"/>
    <property type="match status" value="1"/>
</dbReference>
<dbReference type="InterPro" id="IPR034197">
    <property type="entry name" value="Peptidases_S8_3"/>
</dbReference>
<dbReference type="Pfam" id="PF05922">
    <property type="entry name" value="Inhibitor_I9"/>
    <property type="match status" value="2"/>
</dbReference>
<feature type="domain" description="Inhibitor I9" evidence="12">
    <location>
        <begin position="800"/>
        <end position="883"/>
    </location>
</feature>
<dbReference type="GO" id="GO:0004252">
    <property type="term" value="F:serine-type endopeptidase activity"/>
    <property type="evidence" value="ECO:0007669"/>
    <property type="project" value="UniProtKB-UniRule"/>
</dbReference>
<feature type="active site" description="Charge relay system" evidence="9">
    <location>
        <position position="335"/>
    </location>
</feature>
<dbReference type="PRINTS" id="PR00723">
    <property type="entry name" value="SUBTILISIN"/>
</dbReference>
<dbReference type="InterPro" id="IPR000209">
    <property type="entry name" value="Peptidase_S8/S53_dom"/>
</dbReference>
<keyword evidence="4 9" id="KW-0645">Protease</keyword>
<keyword evidence="6 9" id="KW-0378">Hydrolase</keyword>
<dbReference type="GO" id="GO:0005576">
    <property type="term" value="C:extracellular region"/>
    <property type="evidence" value="ECO:0007669"/>
    <property type="project" value="UniProtKB-SubCell"/>
</dbReference>
<keyword evidence="7 9" id="KW-0720">Serine protease</keyword>
<keyword evidence="15" id="KW-1185">Reference proteome</keyword>
<sequence length="1165" mass="126616">MPTFSMQLGKEKGNIIMFATAIRYMAKKPKPKMKPIELRTPPEQTQTITRVIFDILKEHGPLTVADTWDRVKEVGIKGLTSKRHMKIVLRWMRERQKLRQICNHVGPHKQFLYTTWFTKPDIKPTMPGPDTSRPRNMGQYYVLFLTLLCVLNFNTIVRSQEGNVETYIIHVDLPSIPILSHFSNNLESWYQTFLSTLSSSTNKPQIIYSYHNVFHGFAARLSPDQVKQMEKIPGFISARPQKSISLHTTHSPTFLGLNQNTGFWNESNYGRGIIIGVLDSGINPEHPSFSDEGMLPPPAKWKGRCELNSTLCNNKLIGARSFSIGNGTPYDESGHGTHTASTAAGNFVRGANVNGNANGTAAGIAPLAHIAIYKVCIHSCSESDILAAMDAAIDDGVDVISLSLGGPATNFYDESVAVGAFSAIERGIFVSVSAGNSGPSLVTVSNGAPWLLTVGASSIDRKIVSTAVLGNNEQLNGESAYQPSDFDSSTLLPLVYPGMISDHANASYCTLESLQNVDLQGRIVFCEGGVIGSVEKGVAVRNAGGAAMILMNTETQGYTTSSEAHVLPATHLSFDDGVKVLTYIISTVEPVATISFKGTIIGDKSAPTVAYFSARGPNEPSPGILKPDIIGPGHVNILKANDPGLIYDIQPQDYLPYLCGLNYTDQQVGIIVNRAVRCSEISSIKETELNYPSFFVLFLGSSSQVYNRTVTNVGDANSVYTVGVAGLSGAEVTVEPSTLRFTEGNQKLTYQVTFSRLASASSVTMVQGYLTWTSAKHSVRILCVLNFHTIVRSQESNLETYIVHVESPSIPNLSSFSDNLQSWYQTFLPSSTLSSSTNEPQILYSYHNVFKGFAARLSPEQAKQMEKIPGFISARPQKTISLHTTHSPNFLGLNQNTGFWRDSNYGRGIIIGVLDSGINPDHPSFSDEGMPSPPASNVNASFCTPDSLQNIDVRGRIVLCEEGIIGRIAKGVAVRNAGGAAMILINQQPQGYYTYSDSHVLPATHLSYADGLRIRAYINTTAQPVAMVSFRGTVIGDDRAPTPQDYLPYFCGLSYTDQQVGIIVNRAVRCSEISSITEGELNYPSTVTNVGDPNSVYTVGTVGLSGVEVRVEPSTLQFTEVNQNLTYKVTFSRLASPSSGTIAEGFLTWNSTRHSVRSPMLALIA</sequence>
<dbReference type="Pfam" id="PF17766">
    <property type="entry name" value="fn3_6"/>
    <property type="match status" value="2"/>
</dbReference>
<dbReference type="AlphaFoldDB" id="A0ABD3S0Y6"/>
<comment type="subcellular location">
    <subcellularLocation>
        <location evidence="1">Secreted</location>
    </subcellularLocation>
</comment>
<feature type="domain" description="PA" evidence="11">
    <location>
        <begin position="939"/>
        <end position="1014"/>
    </location>
</feature>
<evidence type="ECO:0000256" key="7">
    <source>
        <dbReference type="ARBA" id="ARBA00022825"/>
    </source>
</evidence>
<keyword evidence="3" id="KW-0964">Secreted</keyword>
<evidence type="ECO:0000256" key="2">
    <source>
        <dbReference type="ARBA" id="ARBA00011073"/>
    </source>
</evidence>